<feature type="compositionally biased region" description="Basic and acidic residues" evidence="2">
    <location>
        <begin position="272"/>
        <end position="281"/>
    </location>
</feature>
<feature type="compositionally biased region" description="Polar residues" evidence="2">
    <location>
        <begin position="999"/>
        <end position="1027"/>
    </location>
</feature>
<evidence type="ECO:0000256" key="1">
    <source>
        <dbReference type="ARBA" id="ARBA00005536"/>
    </source>
</evidence>
<feature type="compositionally biased region" description="Basic and acidic residues" evidence="2">
    <location>
        <begin position="688"/>
        <end position="703"/>
    </location>
</feature>
<dbReference type="OrthoDB" id="29853at2759"/>
<dbReference type="KEGG" id="egu:105047619"/>
<organism evidence="3 4">
    <name type="scientific">Elaeis guineensis var. tenera</name>
    <name type="common">Oil palm</name>
    <dbReference type="NCBI Taxonomy" id="51953"/>
    <lineage>
        <taxon>Eukaryota</taxon>
        <taxon>Viridiplantae</taxon>
        <taxon>Streptophyta</taxon>
        <taxon>Embryophyta</taxon>
        <taxon>Tracheophyta</taxon>
        <taxon>Spermatophyta</taxon>
        <taxon>Magnoliopsida</taxon>
        <taxon>Liliopsida</taxon>
        <taxon>Arecaceae</taxon>
        <taxon>Arecoideae</taxon>
        <taxon>Cocoseae</taxon>
        <taxon>Elaeidinae</taxon>
        <taxon>Elaeis</taxon>
    </lineage>
</organism>
<dbReference type="Pfam" id="PF03398">
    <property type="entry name" value="Ist1"/>
    <property type="match status" value="1"/>
</dbReference>
<feature type="compositionally biased region" description="Polar residues" evidence="2">
    <location>
        <begin position="945"/>
        <end position="954"/>
    </location>
</feature>
<comment type="similarity">
    <text evidence="1">Belongs to the IST1 family.</text>
</comment>
<dbReference type="GeneID" id="105047619"/>
<feature type="compositionally biased region" description="Basic and acidic residues" evidence="2">
    <location>
        <begin position="725"/>
        <end position="739"/>
    </location>
</feature>
<feature type="compositionally biased region" description="Low complexity" evidence="2">
    <location>
        <begin position="253"/>
        <end position="268"/>
    </location>
</feature>
<feature type="region of interest" description="Disordered" evidence="2">
    <location>
        <begin position="913"/>
        <end position="957"/>
    </location>
</feature>
<feature type="region of interest" description="Disordered" evidence="2">
    <location>
        <begin position="994"/>
        <end position="1074"/>
    </location>
</feature>
<dbReference type="PANTHER" id="PTHR12161:SF13">
    <property type="entry name" value="REGULATOR OF VPS4 ACTIVITY IN THE MVB PATHWAY PROTEIN"/>
    <property type="match status" value="1"/>
</dbReference>
<keyword evidence="3" id="KW-1185">Reference proteome</keyword>
<evidence type="ECO:0000313" key="4">
    <source>
        <dbReference type="RefSeq" id="XP_010924918.1"/>
    </source>
</evidence>
<dbReference type="FunFam" id="1.20.1260.60:FF:000003">
    <property type="entry name" value="IST1-like protein isoform A"/>
    <property type="match status" value="1"/>
</dbReference>
<evidence type="ECO:0000313" key="3">
    <source>
        <dbReference type="Proteomes" id="UP000504607"/>
    </source>
</evidence>
<feature type="compositionally biased region" description="Polar residues" evidence="2">
    <location>
        <begin position="484"/>
        <end position="494"/>
    </location>
</feature>
<dbReference type="RefSeq" id="XP_010924918.1">
    <property type="nucleotide sequence ID" value="XM_010926616.3"/>
</dbReference>
<feature type="region of interest" description="Disordered" evidence="2">
    <location>
        <begin position="628"/>
        <end position="648"/>
    </location>
</feature>
<feature type="region of interest" description="Disordered" evidence="2">
    <location>
        <begin position="241"/>
        <end position="281"/>
    </location>
</feature>
<dbReference type="PANTHER" id="PTHR12161">
    <property type="entry name" value="IST1 FAMILY MEMBER"/>
    <property type="match status" value="1"/>
</dbReference>
<dbReference type="InterPro" id="IPR005061">
    <property type="entry name" value="Ist1"/>
</dbReference>
<dbReference type="FunCoup" id="A0A6I9RDQ9">
    <property type="interactions" value="2274"/>
</dbReference>
<reference evidence="4" key="1">
    <citation type="submission" date="2025-08" db="UniProtKB">
        <authorList>
            <consortium name="RefSeq"/>
        </authorList>
    </citation>
    <scope>IDENTIFICATION</scope>
</reference>
<feature type="compositionally biased region" description="Basic residues" evidence="2">
    <location>
        <begin position="1059"/>
        <end position="1069"/>
    </location>
</feature>
<dbReference type="Gene3D" id="1.20.1260.60">
    <property type="entry name" value="Vacuolar protein sorting-associated protein Ist1"/>
    <property type="match status" value="1"/>
</dbReference>
<protein>
    <submittedName>
        <fullName evidence="4">Uncharacterized protein LOC105047619</fullName>
    </submittedName>
</protein>
<proteinExistence type="inferred from homology"/>
<name>A0A6I9RDQ9_ELAGV</name>
<feature type="region of interest" description="Disordered" evidence="2">
    <location>
        <begin position="685"/>
        <end position="809"/>
    </location>
</feature>
<dbReference type="GO" id="GO:0015031">
    <property type="term" value="P:protein transport"/>
    <property type="evidence" value="ECO:0007669"/>
    <property type="project" value="InterPro"/>
</dbReference>
<dbReference type="AlphaFoldDB" id="A0A6I9RDQ9"/>
<gene>
    <name evidence="4" type="primary">LOC105047619</name>
</gene>
<accession>A0A6I9RDQ9</accession>
<feature type="compositionally biased region" description="Polar residues" evidence="2">
    <location>
        <begin position="628"/>
        <end position="647"/>
    </location>
</feature>
<evidence type="ECO:0000256" key="2">
    <source>
        <dbReference type="SAM" id="MobiDB-lite"/>
    </source>
</evidence>
<sequence length="1089" mass="120465">MHAKSKISDMLPRSFKAAKCKTSLKLAVARIKLLKNKREVSLKQMRRDLAQLLESGQEQTARIRVEHVIREEKIMSAYDLIEIYCELIVARLPIIESQKSCPIDLKEAIASIVFASLRCADIPELMEIRKHFLAKYGKEFITAALEVRPECGVSRMVVEKLSARAPDVETKIKTLTAIAQEHNCKWDPKAFQEQIQKPNDDLLNGPTTFTGAYKMTMEFPSINPGQKNESIRNMSDNVVTSKSDNFKTMPHENTNTSSTSVSVTNQSSPRTSENRSGGEEFKFSYSKKGSALSPSNWHMEFKDATSAAQAAAESAEMASMAARAAAELASQGSISRQNSSGSQKSIVHGIRDVPGMVKCSRLEDKNPVMESVTMEESERKSFQGMKPEIHKPQVVQANTMRDADYVYDGHGTVGNISSSRSLSHSSTSSIIDDVSEVDLQKVDTESYSYTPKTFSNAEYAVQHQKSEKVKHADVGSGNVKESKSTSFHHTNASDGDTIWDNPDNTSICDSNAAVFDDYGSDTDDYSVLVSNNRENLLDSFMPQQSMEPWSPEQQKCESLVTSARSPFVTEPRPTEYSETITKCTLPTQSNDDMPPAYDSDGLSSMGDDEKDRSTCTEVMQPSNLLHFQRGSTQGLPSAGSNNETTYFNGKKDVEGAKIDSLLSFPGFNEKSHEEELSCNKYWKSSGFSERRNHPSPRYERNLDSDSSVNQGETKDKFGMASSHSGIKDSELSDESHKSGQELNSGRLTGGFKNRGYHRPPYVRSPLVDASLPSKQASDASLPSKHASDDSPSATKKPVVSNVDDSSASTEVPVLTRYRKDYKESSLRFPITDFNPNIKEQEHHIVGNRHLRDSSSTPPEQAPDVSPIIEESTVSHPSKLLLTSNVPKQEMYDHNVLMKAYTESSTSVPMNYLDNNEEEDSESCHSVARRGKADAKPSRWTRYIPSESQRGSLSRTIDRPELTAISNIEYKGSQSSSYAAESFSNTRIHAGNLVGKESSRSLQPNSSAQQSSVTPLRTESSTVQGSPKTSHRDSVQSVIPENDANLKIPSSSREKTSHGSSHKNASHVHPKLPDYESIMAHFQSLRSNRA</sequence>
<dbReference type="InParanoid" id="A0A6I9RDQ9"/>
<feature type="region of interest" description="Disordered" evidence="2">
    <location>
        <begin position="467"/>
        <end position="498"/>
    </location>
</feature>
<dbReference type="Proteomes" id="UP000504607">
    <property type="component" value="Chromosome 6"/>
</dbReference>
<dbReference type="InterPro" id="IPR042277">
    <property type="entry name" value="IST1-like"/>
</dbReference>